<reference evidence="7" key="1">
    <citation type="journal article" date="2019" name="Int. J. Syst. Evol. Microbiol.">
        <title>The Global Catalogue of Microorganisms (GCM) 10K type strain sequencing project: providing services to taxonomists for standard genome sequencing and annotation.</title>
        <authorList>
            <consortium name="The Broad Institute Genomics Platform"/>
            <consortium name="The Broad Institute Genome Sequencing Center for Infectious Disease"/>
            <person name="Wu L."/>
            <person name="Ma J."/>
        </authorList>
    </citation>
    <scope>NUCLEOTIDE SEQUENCE [LARGE SCALE GENOMIC DNA]</scope>
    <source>
        <strain evidence="7">CGMCC 4.7357</strain>
    </source>
</reference>
<dbReference type="InterPro" id="IPR002748">
    <property type="entry name" value="CbiD"/>
</dbReference>
<dbReference type="Pfam" id="PF02571">
    <property type="entry name" value="CbiJ"/>
    <property type="match status" value="1"/>
</dbReference>
<keyword evidence="4 5" id="KW-0949">S-adenosyl-L-methionine</keyword>
<dbReference type="InterPro" id="IPR003723">
    <property type="entry name" value="Precorrin-6x_reduct"/>
</dbReference>
<dbReference type="EC" id="2.1.1.195" evidence="5"/>
<dbReference type="HAMAP" id="MF_00787">
    <property type="entry name" value="CbiD"/>
    <property type="match status" value="1"/>
</dbReference>
<dbReference type="PROSITE" id="PS51014">
    <property type="entry name" value="COBK_CBIJ"/>
    <property type="match status" value="1"/>
</dbReference>
<organism evidence="6 7">
    <name type="scientific">Falsiporphyromonas endometrii</name>
    <dbReference type="NCBI Taxonomy" id="1387297"/>
    <lineage>
        <taxon>Bacteria</taxon>
        <taxon>Pseudomonadati</taxon>
        <taxon>Bacteroidota</taxon>
        <taxon>Bacteroidia</taxon>
        <taxon>Bacteroidales</taxon>
        <taxon>Porphyromonadaceae</taxon>
        <taxon>Falsiporphyromonas</taxon>
    </lineage>
</organism>
<comment type="function">
    <text evidence="5">Catalyzes the methylation of C-1 in cobalt-precorrin-5B to form cobalt-precorrin-6A.</text>
</comment>
<dbReference type="RefSeq" id="WP_380079896.1">
    <property type="nucleotide sequence ID" value="NZ_JBHSGO010000210.1"/>
</dbReference>
<evidence type="ECO:0000256" key="1">
    <source>
        <dbReference type="ARBA" id="ARBA00022573"/>
    </source>
</evidence>
<dbReference type="Gene3D" id="3.30.2110.10">
    <property type="entry name" value="CbiD-like"/>
    <property type="match status" value="1"/>
</dbReference>
<evidence type="ECO:0000256" key="2">
    <source>
        <dbReference type="ARBA" id="ARBA00022603"/>
    </source>
</evidence>
<evidence type="ECO:0000313" key="6">
    <source>
        <dbReference type="EMBL" id="MFC4666634.1"/>
    </source>
</evidence>
<keyword evidence="1 5" id="KW-0169">Cobalamin biosynthesis</keyword>
<keyword evidence="2 5" id="KW-0489">Methyltransferase</keyword>
<evidence type="ECO:0000256" key="3">
    <source>
        <dbReference type="ARBA" id="ARBA00022679"/>
    </source>
</evidence>
<dbReference type="Proteomes" id="UP001596020">
    <property type="component" value="Unassembled WGS sequence"/>
</dbReference>
<gene>
    <name evidence="5 6" type="primary">cbiD</name>
    <name evidence="6" type="ORF">ACFO3G_08510</name>
</gene>
<accession>A0ABV9K9A9</accession>
<dbReference type="SUPFAM" id="SSF111342">
    <property type="entry name" value="CbiD-like"/>
    <property type="match status" value="1"/>
</dbReference>
<comment type="similarity">
    <text evidence="5">Belongs to the CbiD family.</text>
</comment>
<evidence type="ECO:0000313" key="7">
    <source>
        <dbReference type="Proteomes" id="UP001596020"/>
    </source>
</evidence>
<dbReference type="GO" id="GO:0032259">
    <property type="term" value="P:methylation"/>
    <property type="evidence" value="ECO:0007669"/>
    <property type="project" value="UniProtKB-KW"/>
</dbReference>
<dbReference type="GO" id="GO:0008168">
    <property type="term" value="F:methyltransferase activity"/>
    <property type="evidence" value="ECO:0007669"/>
    <property type="project" value="UniProtKB-KW"/>
</dbReference>
<comment type="pathway">
    <text evidence="5">Cofactor biosynthesis; adenosylcobalamin biosynthesis; cob(II)yrinate a,c-diamide from sirohydrochlorin (anaerobic route): step 6/10.</text>
</comment>
<protein>
    <recommendedName>
        <fullName evidence="5">Cobalt-precorrin-5B C(1)-methyltransferase</fullName>
        <ecNumber evidence="5">2.1.1.195</ecNumber>
    </recommendedName>
    <alternativeName>
        <fullName evidence="5">Cobalt-precorrin-6A synthase</fullName>
    </alternativeName>
</protein>
<dbReference type="Pfam" id="PF01888">
    <property type="entry name" value="CbiD"/>
    <property type="match status" value="1"/>
</dbReference>
<dbReference type="NCBIfam" id="TIGR00312">
    <property type="entry name" value="cbiD"/>
    <property type="match status" value="1"/>
</dbReference>
<keyword evidence="3 5" id="KW-0808">Transferase</keyword>
<keyword evidence="7" id="KW-1185">Reference proteome</keyword>
<dbReference type="PANTHER" id="PTHR35863">
    <property type="entry name" value="COBALT-PRECORRIN-5B C(1)-METHYLTRANSFERASE"/>
    <property type="match status" value="1"/>
</dbReference>
<name>A0ABV9K9A9_9PORP</name>
<dbReference type="PANTHER" id="PTHR35863:SF1">
    <property type="entry name" value="COBALT-PRECORRIN-5B C(1)-METHYLTRANSFERASE"/>
    <property type="match status" value="1"/>
</dbReference>
<evidence type="ECO:0000256" key="4">
    <source>
        <dbReference type="ARBA" id="ARBA00022691"/>
    </source>
</evidence>
<comment type="caution">
    <text evidence="6">The sequence shown here is derived from an EMBL/GenBank/DDBJ whole genome shotgun (WGS) entry which is preliminary data.</text>
</comment>
<sequence>MILVFGGTTEGRVAVKKLEQAEKPYYYSTKGDEQDVALVHGIRLHGGMDFDALKAFCIQNEIKLIIDAAHPFAEILHQTISEISHNLQIKVVRFQRIFPEYYDNSVIWCDGYDDCIEKILCKGYHRILALTGVKTISKLKPLWQDNDQCYFRILDRDSSRAMAQKQGFPLGRVCYYLTDGSDKDLMLKYDPEAVISKESGISGGFEEKRLAASELGIDFYAIRHPKLDPDFIVVNGEHGLRRMVEKLIPDFYHQHTGLTTGSCATTAVLGAMSRIFLNETISDVPLILPNGETIRSDVESSVLCDDEIDSNGIRYKVASSIVIKESGDDPDITNHIPIEALVKVPAEGENGSADETLQDCPFDIVILGGKGVGTVTMKGLGLPIGGPAINKSPQKMIRNNISSFLNKQGIFAFKHPIYVTISVHGGEEVAKKTFNPRLGVVGGISIVGTSGIIQPFSLEGFINSIAKSMQVAIATGSPYVVINSGAKSEGYVKAMFPKLPAQAFVHYGNFIGETLKLAEREKVPHIVMGVMMGKAVKLAEGHLDTHSKKVVMNKDFIQQLAVKAGVSLSKVKQIQQISLARELWTIFNEDEAEAFCRKLIESCHIYCDPLVPSCKLSIVIIGETGRVYGADSELLSFHAL</sequence>
<evidence type="ECO:0000256" key="5">
    <source>
        <dbReference type="HAMAP-Rule" id="MF_00787"/>
    </source>
</evidence>
<proteinExistence type="inferred from homology"/>
<comment type="catalytic activity">
    <reaction evidence="5">
        <text>Co-precorrin-5B + S-adenosyl-L-methionine = Co-precorrin-6A + S-adenosyl-L-homocysteine</text>
        <dbReference type="Rhea" id="RHEA:26285"/>
        <dbReference type="ChEBI" id="CHEBI:57856"/>
        <dbReference type="ChEBI" id="CHEBI:59789"/>
        <dbReference type="ChEBI" id="CHEBI:60063"/>
        <dbReference type="ChEBI" id="CHEBI:60064"/>
        <dbReference type="EC" id="2.1.1.195"/>
    </reaction>
</comment>
<dbReference type="EMBL" id="JBHSGO010000210">
    <property type="protein sequence ID" value="MFC4666634.1"/>
    <property type="molecule type" value="Genomic_DNA"/>
</dbReference>
<dbReference type="InterPro" id="IPR036074">
    <property type="entry name" value="CbiD_sf"/>
</dbReference>